<sequence length="2584" mass="285235">MPEAESSANFRNANHTVDPVDHLPLSLLRSEYIPAAPTRSLCTIDWLPEFAGYSWVAYGASSLLVISHFPSPLSQDETLIGPIFRQFFELSDDSTPVSAISWSPVAPSIGGLAAASGNCIYVFTHDSGTSKGSFCWSQNAVLIQRTKVEAIQWTGSGDGIIAGGIEIVLWKKQNTSWEIAWKFKENQPQNLVSATWSIEGPSATAAYMYKPDLGGSNEASKCVLVCYSDGKSEYAKVRLRHPQPIAMIQWRPSTRRQFQGDAKHSSRHVLLTCCLDGTLRLWSEMDSRRVKKVGRDINDRKTMGRSFCVVAVIEVNQALNGDLGMDVFFTWATENTSMFKTSQGDNQFISAGGFEHGRAGKCEWLIGFGPGMLVTFWAIHCLDDINPLRFPRVTLWKKQSLESGNLNRSGFPNFKEQLILNKVVILRNCVSGPPTVCSLIHLSPCNSLVWSFLHTQTSKNIEDISPNESQTGNFLSFSASGVLNIDGHTGKILQVAVHPCVSEVELAVSLDSNGLLLFWSLSTISNSISAFPTLIPTWKLCGKLGTQGLSSKYTALSWAPSMLHEERVLLMSHVAGIDCFIVKVSQTEENGISCNYICTIPLSGHRTYKEGPANIFSIPLLSCNIKTVKYNKFLLLGVWMNGFEALSWEITLHPVDLPERCCECNVDDNAVKCIMWKFGITTSEKRYCIAVYPRSSQFPEAHTNNQITSFAVVCPSSLIHVDQKLADDDDLCSKIPAYTMATGSSDGILKLWRSNLGSPSTPDMQWELVGMFVAHQGPVSTMCLTNSGLKIATVSSKSDSNAGSTLSVWQSVYLTGFGSFILEDTLSFDRSVVAVNWLTFENGQFLLGVCMENELWIYAQRRCGGQTLLNSKKSLKMQIWLCIAFAHTSPAIHGLFSGRRATAIVVHNSYFSLFSRWLFLIDKKHQAKCHSNFVVDNSSCLDYGTDTNTVCAMSTGCDIGGGFKVSSVEDLRGECKSALSVMTDVKSDLSRVLFVSSDQLQFGSGIMLGFWSMLEIAEKLRGSLPAYHPEALLINIYSGNWKRAYVSLRHLVEYLTSNNVSETIYPSTKSGHIVPQILLSNYFEGFLSKGSANSEFKWSGVDTSMTSSSQFNGGITQFAYNFASVDASTYMVNSSSPKSELGGFVESLENLNGLPAITTIEKMEILAVIDLLKEVSNMQSASAYENLDEFGRRFWVALRFQQLHFSRRFGRSASVEELVVDSRLIGWAFHSDCQEALFGSVLSNEPSWPEMRALGVGFWFTNMTQLRIRMEKLARSQYLKSKNPKDCALLYIALNRLQVLAGLFKLSKDEKDKPLVAFLSRNFQEEKNKAAALKNAYVLLGRHQLELAIAFFLLGGDAASAINVCAKNLGDEQLALVICRLLETRGGPLERHLIAKFILPSAIERKDYWLASLLEWELGNYSQSFLTLTGFRETTVTNKFALLSNNAAFADPSIGLYCLTLANQNHMKNAIGEKNAAILGRWATLMRATALNRCGLPLEALECLSSSPSTIAVTDQGSIPDVEHSQIIPAILKPSACDSSNWLSGDVALHLESHGKLDLALQYFSKLMWEHPSWPNLGSDRASTCSMDLETHQHEKILENFQCKLYTGLAYLKQRFALESSCLISMILVLLCNNGLLFIGYDILRGYTCQGLSQDESNVKESFLLYYLQHKPLLKATEDFSFFISRFIAASSITCSNLKPLHIENGLCREVGSVCLNAWKHYFECVILSLWSLRAAMRNFSGYLTEELIMEPLVLLDLYEYYVHFASAWCQRNSKSILLLVQPLLITYTNGHTPYEVNMVNLKKIFHQTAELVACTSIDNVEGMLQVPKSIDDKKCDLMHSIPEDERWHIMAACLWQHMSRFTKHKLNSISVKLDDNHSTGVMEHIRLLSLILSKSLKSTLLHVSSYHVKQLAIFLQQKVEIGHDVPTCRWLDESKLSQPGVLYPHLREGAASMYMMNNKDEAVSELLWDACADANMIFEGFVQEKINWQHHIHCKRSKGWTHINEGVMMDHENEAAHNHGGNSSSTSAGGEVGLPGKGLFRNGHTLLSSWQKDTSIVNEVTPFQSPQEIYRRNGELFETMCINSVDQRQVVVASNRKGIVFFNWEDGLPFRGQAEYIWSDADWPHNGWAGSESTPMATFVSPGIGLGSKKGAHLGLGGATIGLDLSARPARDLTGGGAFGIPGYAGTGASGLGWEIQDDFEECVDPPATLENISTRAFSSHPSRPFFLVGSSNTHIYLWEFGKDKATATYGVLPAANVPPPYALASISALQFDHFGHRFASAALDGTVCTWQLEVGGRSNVRPTESSLCFNSHAVDVTYITSSGSVIAAAGHSSSGINVVIWDTLAPPTSSRASIICHEGFFLYPVKDFKTSIGLAVSSIYNPCSPFSFSCGGGARSISVFDNNIGSGSVSPLIVTGGKGGDVGIHDFRYIATGRAKRHRHLDTGEPSINSSANTDTRTGFGNNPGDQNGMLWYIPKAHLGSVTRISTIPNTSLFLTGSKDGDVKLWDAKAAKLVYHWSKLHERHTFLQPSSRGFGGVVRAAVTDIEVVSHGFLTCGGDGSVKLVQLKDFTNFGCEYVDQLLF</sequence>
<name>A0ACC0ZH51_9ROSI</name>
<organism evidence="1 2">
    <name type="scientific">Pistacia integerrima</name>
    <dbReference type="NCBI Taxonomy" id="434235"/>
    <lineage>
        <taxon>Eukaryota</taxon>
        <taxon>Viridiplantae</taxon>
        <taxon>Streptophyta</taxon>
        <taxon>Embryophyta</taxon>
        <taxon>Tracheophyta</taxon>
        <taxon>Spermatophyta</taxon>
        <taxon>Magnoliopsida</taxon>
        <taxon>eudicotyledons</taxon>
        <taxon>Gunneridae</taxon>
        <taxon>Pentapetalae</taxon>
        <taxon>rosids</taxon>
        <taxon>malvids</taxon>
        <taxon>Sapindales</taxon>
        <taxon>Anacardiaceae</taxon>
        <taxon>Pistacia</taxon>
    </lineage>
</organism>
<reference evidence="2" key="1">
    <citation type="journal article" date="2023" name="G3 (Bethesda)">
        <title>Genome assembly and association tests identify interacting loci associated with vigor, precocity, and sex in interspecific pistachio rootstocks.</title>
        <authorList>
            <person name="Palmer W."/>
            <person name="Jacygrad E."/>
            <person name="Sagayaradj S."/>
            <person name="Cavanaugh K."/>
            <person name="Han R."/>
            <person name="Bertier L."/>
            <person name="Beede B."/>
            <person name="Kafkas S."/>
            <person name="Golino D."/>
            <person name="Preece J."/>
            <person name="Michelmore R."/>
        </authorList>
    </citation>
    <scope>NUCLEOTIDE SEQUENCE [LARGE SCALE GENOMIC DNA]</scope>
</reference>
<dbReference type="EMBL" id="CM047736">
    <property type="protein sequence ID" value="KAJ0051463.1"/>
    <property type="molecule type" value="Genomic_DNA"/>
</dbReference>
<keyword evidence="2" id="KW-1185">Reference proteome</keyword>
<evidence type="ECO:0000313" key="1">
    <source>
        <dbReference type="EMBL" id="KAJ0051463.1"/>
    </source>
</evidence>
<proteinExistence type="predicted"/>
<gene>
    <name evidence="1" type="ORF">Pint_00606</name>
</gene>
<protein>
    <submittedName>
        <fullName evidence="1">Uncharacterized protein</fullName>
    </submittedName>
</protein>
<comment type="caution">
    <text evidence="1">The sequence shown here is derived from an EMBL/GenBank/DDBJ whole genome shotgun (WGS) entry which is preliminary data.</text>
</comment>
<accession>A0ACC0ZH51</accession>
<dbReference type="Proteomes" id="UP001163603">
    <property type="component" value="Chromosome 1"/>
</dbReference>
<evidence type="ECO:0000313" key="2">
    <source>
        <dbReference type="Proteomes" id="UP001163603"/>
    </source>
</evidence>